<comment type="subcellular location">
    <subcellularLocation>
        <location evidence="6">Cytoplasm</location>
    </subcellularLocation>
</comment>
<dbReference type="Gene3D" id="3.30.420.10">
    <property type="entry name" value="Ribonuclease H-like superfamily/Ribonuclease H"/>
    <property type="match status" value="1"/>
</dbReference>
<dbReference type="HAMAP" id="MF_00045">
    <property type="entry name" value="Oligoribonuclease"/>
    <property type="match status" value="1"/>
</dbReference>
<evidence type="ECO:0000256" key="1">
    <source>
        <dbReference type="ARBA" id="ARBA00009921"/>
    </source>
</evidence>
<dbReference type="NCBIfam" id="NF003765">
    <property type="entry name" value="PRK05359.1"/>
    <property type="match status" value="1"/>
</dbReference>
<comment type="function">
    <text evidence="6">3'-to-5' exoribonuclease specific for small oligoribonucleotides.</text>
</comment>
<dbReference type="Proteomes" id="UP000256805">
    <property type="component" value="Unassembled WGS sequence"/>
</dbReference>
<evidence type="ECO:0000256" key="5">
    <source>
        <dbReference type="ARBA" id="ARBA00070964"/>
    </source>
</evidence>
<dbReference type="Pfam" id="PF00929">
    <property type="entry name" value="RNase_T"/>
    <property type="match status" value="1"/>
</dbReference>
<dbReference type="FunFam" id="3.30.420.10:FF:000003">
    <property type="entry name" value="Oligoribonuclease"/>
    <property type="match status" value="1"/>
</dbReference>
<dbReference type="GO" id="GO:0005737">
    <property type="term" value="C:cytoplasm"/>
    <property type="evidence" value="ECO:0007669"/>
    <property type="project" value="UniProtKB-SubCell"/>
</dbReference>
<evidence type="ECO:0000256" key="3">
    <source>
        <dbReference type="ARBA" id="ARBA00022801"/>
    </source>
</evidence>
<protein>
    <recommendedName>
        <fullName evidence="5 6">Oligoribonuclease</fullName>
        <ecNumber evidence="6">3.1.-.-</ecNumber>
    </recommendedName>
</protein>
<dbReference type="GO" id="GO:0003676">
    <property type="term" value="F:nucleic acid binding"/>
    <property type="evidence" value="ECO:0007669"/>
    <property type="project" value="InterPro"/>
</dbReference>
<keyword evidence="2 6" id="KW-0540">Nuclease</keyword>
<dbReference type="SUPFAM" id="SSF53098">
    <property type="entry name" value="Ribonuclease H-like"/>
    <property type="match status" value="1"/>
</dbReference>
<dbReference type="InterPro" id="IPR013520">
    <property type="entry name" value="Ribonucl_H"/>
</dbReference>
<dbReference type="InterPro" id="IPR022894">
    <property type="entry name" value="Oligoribonuclease"/>
</dbReference>
<dbReference type="AlphaFoldDB" id="A0A375IYZ7"/>
<feature type="region of interest" description="Disordered" evidence="7">
    <location>
        <begin position="193"/>
        <end position="213"/>
    </location>
</feature>
<keyword evidence="6" id="KW-0963">Cytoplasm</keyword>
<evidence type="ECO:0000313" key="10">
    <source>
        <dbReference type="Proteomes" id="UP000256805"/>
    </source>
</evidence>
<proteinExistence type="inferred from homology"/>
<organism evidence="9 10">
    <name type="scientific">Cupriavidus taiwanensis</name>
    <dbReference type="NCBI Taxonomy" id="164546"/>
    <lineage>
        <taxon>Bacteria</taxon>
        <taxon>Pseudomonadati</taxon>
        <taxon>Pseudomonadota</taxon>
        <taxon>Betaproteobacteria</taxon>
        <taxon>Burkholderiales</taxon>
        <taxon>Burkholderiaceae</taxon>
        <taxon>Cupriavidus</taxon>
    </lineage>
</organism>
<gene>
    <name evidence="6 9" type="primary">orn</name>
    <name evidence="9" type="ORF">CBM2634_A180072</name>
</gene>
<dbReference type="GO" id="GO:0006259">
    <property type="term" value="P:DNA metabolic process"/>
    <property type="evidence" value="ECO:0007669"/>
    <property type="project" value="UniProtKB-ARBA"/>
</dbReference>
<keyword evidence="3 6" id="KW-0378">Hydrolase</keyword>
<evidence type="ECO:0000259" key="8">
    <source>
        <dbReference type="SMART" id="SM00479"/>
    </source>
</evidence>
<sequence length="213" mass="23610">MTSQATAKSVKSENNLIWLDMEMTGLQPDTDRIIEVAVVITDSELNILAEGPVLVIHQSDAVLDGMDNWNKGTHGRSGLIDKVKASTLTEEQAEAELLAFLKRWVPAGKSPMCGNSICQDRRFMARYMPKLEAFFHYRNLDVSTLKELCKRWEPVIHKGFVKRQLHTALADILESVEELRYYRTHFIRHAAPGAAPAGEAPAGEAPAAGTPAQ</sequence>
<dbReference type="CDD" id="cd06135">
    <property type="entry name" value="Orn"/>
    <property type="match status" value="1"/>
</dbReference>
<feature type="domain" description="Exonuclease" evidence="8">
    <location>
        <begin position="15"/>
        <end position="188"/>
    </location>
</feature>
<feature type="active site" evidence="6">
    <location>
        <position position="137"/>
    </location>
</feature>
<keyword evidence="4 6" id="KW-0269">Exonuclease</keyword>
<accession>A0A375IYZ7</accession>
<comment type="similarity">
    <text evidence="1 6">Belongs to the oligoribonuclease family.</text>
</comment>
<dbReference type="SMART" id="SM00479">
    <property type="entry name" value="EXOIII"/>
    <property type="match status" value="1"/>
</dbReference>
<dbReference type="PANTHER" id="PTHR11046:SF0">
    <property type="entry name" value="OLIGORIBONUCLEASE, MITOCHONDRIAL"/>
    <property type="match status" value="1"/>
</dbReference>
<dbReference type="RefSeq" id="WP_116383231.1">
    <property type="nucleotide sequence ID" value="NZ_LS483233.1"/>
</dbReference>
<dbReference type="EC" id="3.1.-.-" evidence="6"/>
<dbReference type="PANTHER" id="PTHR11046">
    <property type="entry name" value="OLIGORIBONUCLEASE, MITOCHONDRIAL"/>
    <property type="match status" value="1"/>
</dbReference>
<dbReference type="GO" id="GO:0000175">
    <property type="term" value="F:3'-5'-RNA exonuclease activity"/>
    <property type="evidence" value="ECO:0007669"/>
    <property type="project" value="InterPro"/>
</dbReference>
<evidence type="ECO:0000256" key="6">
    <source>
        <dbReference type="HAMAP-Rule" id="MF_00045"/>
    </source>
</evidence>
<evidence type="ECO:0000256" key="4">
    <source>
        <dbReference type="ARBA" id="ARBA00022839"/>
    </source>
</evidence>
<reference evidence="9 10" key="1">
    <citation type="submission" date="2018-01" db="EMBL/GenBank/DDBJ databases">
        <authorList>
            <person name="Gaut B.S."/>
            <person name="Morton B.R."/>
            <person name="Clegg M.T."/>
            <person name="Duvall M.R."/>
        </authorList>
    </citation>
    <scope>NUCLEOTIDE SEQUENCE [LARGE SCALE GENOMIC DNA]</scope>
    <source>
        <strain evidence="9">Cupriavidus taiwanensis cmp 52</strain>
    </source>
</reference>
<dbReference type="EMBL" id="OVTA01000010">
    <property type="protein sequence ID" value="SPR97652.1"/>
    <property type="molecule type" value="Genomic_DNA"/>
</dbReference>
<name>A0A375IYZ7_9BURK</name>
<dbReference type="InterPro" id="IPR012337">
    <property type="entry name" value="RNaseH-like_sf"/>
</dbReference>
<evidence type="ECO:0000256" key="2">
    <source>
        <dbReference type="ARBA" id="ARBA00022722"/>
    </source>
</evidence>
<dbReference type="InterPro" id="IPR036397">
    <property type="entry name" value="RNaseH_sf"/>
</dbReference>
<evidence type="ECO:0000256" key="7">
    <source>
        <dbReference type="SAM" id="MobiDB-lite"/>
    </source>
</evidence>
<evidence type="ECO:0000313" key="9">
    <source>
        <dbReference type="EMBL" id="SPR97652.1"/>
    </source>
</evidence>